<evidence type="ECO:0000256" key="2">
    <source>
        <dbReference type="ARBA" id="ARBA00022448"/>
    </source>
</evidence>
<dbReference type="SUPFAM" id="SSF161098">
    <property type="entry name" value="MetI-like"/>
    <property type="match status" value="1"/>
</dbReference>
<dbReference type="Pfam" id="PF00528">
    <property type="entry name" value="BPD_transp_1"/>
    <property type="match status" value="1"/>
</dbReference>
<proteinExistence type="inferred from homology"/>
<dbReference type="PANTHER" id="PTHR43744:SF12">
    <property type="entry name" value="ABC TRANSPORTER PERMEASE PROTEIN MG189-RELATED"/>
    <property type="match status" value="1"/>
</dbReference>
<keyword evidence="5 7" id="KW-1133">Transmembrane helix</keyword>
<feature type="transmembrane region" description="Helical" evidence="7">
    <location>
        <begin position="12"/>
        <end position="31"/>
    </location>
</feature>
<evidence type="ECO:0000313" key="9">
    <source>
        <dbReference type="EMBL" id="MQY09345.1"/>
    </source>
</evidence>
<dbReference type="EMBL" id="WEGH01000006">
    <property type="protein sequence ID" value="MQY09345.1"/>
    <property type="molecule type" value="Genomic_DNA"/>
</dbReference>
<evidence type="ECO:0000256" key="4">
    <source>
        <dbReference type="ARBA" id="ARBA00022692"/>
    </source>
</evidence>
<feature type="transmembrane region" description="Helical" evidence="7">
    <location>
        <begin position="138"/>
        <end position="159"/>
    </location>
</feature>
<dbReference type="RefSeq" id="WP_153541207.1">
    <property type="nucleotide sequence ID" value="NZ_WEGH01000006.1"/>
</dbReference>
<dbReference type="Proteomes" id="UP000487268">
    <property type="component" value="Unassembled WGS sequence"/>
</dbReference>
<feature type="transmembrane region" description="Helical" evidence="7">
    <location>
        <begin position="74"/>
        <end position="98"/>
    </location>
</feature>
<evidence type="ECO:0000313" key="10">
    <source>
        <dbReference type="Proteomes" id="UP000487268"/>
    </source>
</evidence>
<keyword evidence="6 7" id="KW-0472">Membrane</keyword>
<comment type="similarity">
    <text evidence="7">Belongs to the binding-protein-dependent transport system permease family.</text>
</comment>
<feature type="transmembrane region" description="Helical" evidence="7">
    <location>
        <begin position="105"/>
        <end position="126"/>
    </location>
</feature>
<comment type="subcellular location">
    <subcellularLocation>
        <location evidence="1 7">Cell membrane</location>
        <topology evidence="1 7">Multi-pass membrane protein</topology>
    </subcellularLocation>
</comment>
<dbReference type="GO" id="GO:0005886">
    <property type="term" value="C:plasma membrane"/>
    <property type="evidence" value="ECO:0007669"/>
    <property type="project" value="UniProtKB-SubCell"/>
</dbReference>
<evidence type="ECO:0000256" key="1">
    <source>
        <dbReference type="ARBA" id="ARBA00004651"/>
    </source>
</evidence>
<keyword evidence="4 7" id="KW-0812">Transmembrane</keyword>
<feature type="transmembrane region" description="Helical" evidence="7">
    <location>
        <begin position="242"/>
        <end position="261"/>
    </location>
</feature>
<evidence type="ECO:0000256" key="7">
    <source>
        <dbReference type="RuleBase" id="RU363032"/>
    </source>
</evidence>
<sequence>MPRLLARRAAVYALLGLAVLIVAFPLVWLAATAVKSNGQIVDPSAPLWPTEVHWRNVPDAWRQAPFTRWFGNTVLFAAAATIGQLASGLLAGYAFAMFDFPGRRVLFVLALSGLMVPFTAIIVPLAQLLGDLHWLNTYQGLIVPNIASGLGTFLFRQFFLGTPRQLGEAARIDGAGEWRIFWRVYAPLARPAVAALGIILFLQNWNNFLYPLIVTDTTSMQVVSQGLSVFQAQMTQAAQYNLIMAASLITVVPVLLVAVAAQRHIVEGITLGAVD</sequence>
<dbReference type="GO" id="GO:0055085">
    <property type="term" value="P:transmembrane transport"/>
    <property type="evidence" value="ECO:0007669"/>
    <property type="project" value="InterPro"/>
</dbReference>
<dbReference type="InterPro" id="IPR000515">
    <property type="entry name" value="MetI-like"/>
</dbReference>
<dbReference type="PANTHER" id="PTHR43744">
    <property type="entry name" value="ABC TRANSPORTER PERMEASE PROTEIN MG189-RELATED-RELATED"/>
    <property type="match status" value="1"/>
</dbReference>
<dbReference type="Gene3D" id="1.10.3720.10">
    <property type="entry name" value="MetI-like"/>
    <property type="match status" value="1"/>
</dbReference>
<evidence type="ECO:0000259" key="8">
    <source>
        <dbReference type="PROSITE" id="PS50928"/>
    </source>
</evidence>
<reference evidence="9 10" key="1">
    <citation type="submission" date="2019-10" db="EMBL/GenBank/DDBJ databases">
        <title>Actinomadura rubteroloni sp. nov. and Actinomadura macrotermitis sp. nov., isolated from the gut of fungus growing-termite Macrotermes natalensis.</title>
        <authorList>
            <person name="Benndorf R."/>
            <person name="Martin K."/>
            <person name="Kuefner M."/>
            <person name="De Beer W."/>
            <person name="Kaster A.-K."/>
            <person name="Vollmers J."/>
            <person name="Poulsen M."/>
            <person name="Beemelmanns C."/>
        </authorList>
    </citation>
    <scope>NUCLEOTIDE SEQUENCE [LARGE SCALE GENOMIC DNA]</scope>
    <source>
        <strain evidence="9 10">RB68</strain>
    </source>
</reference>
<comment type="caution">
    <text evidence="9">The sequence shown here is derived from an EMBL/GenBank/DDBJ whole genome shotgun (WGS) entry which is preliminary data.</text>
</comment>
<dbReference type="InterPro" id="IPR035906">
    <property type="entry name" value="MetI-like_sf"/>
</dbReference>
<feature type="domain" description="ABC transmembrane type-1" evidence="8">
    <location>
        <begin position="70"/>
        <end position="261"/>
    </location>
</feature>
<gene>
    <name evidence="9" type="primary">araQ_5</name>
    <name evidence="9" type="ORF">ACRB68_74700</name>
</gene>
<evidence type="ECO:0000256" key="3">
    <source>
        <dbReference type="ARBA" id="ARBA00022475"/>
    </source>
</evidence>
<keyword evidence="3" id="KW-1003">Cell membrane</keyword>
<dbReference type="OrthoDB" id="5175345at2"/>
<feature type="transmembrane region" description="Helical" evidence="7">
    <location>
        <begin position="180"/>
        <end position="202"/>
    </location>
</feature>
<protein>
    <submittedName>
        <fullName evidence="9">L-arabinose transport system permease protein AraQ</fullName>
    </submittedName>
</protein>
<keyword evidence="2 7" id="KW-0813">Transport</keyword>
<dbReference type="CDD" id="cd06261">
    <property type="entry name" value="TM_PBP2"/>
    <property type="match status" value="1"/>
</dbReference>
<dbReference type="PROSITE" id="PS50928">
    <property type="entry name" value="ABC_TM1"/>
    <property type="match status" value="1"/>
</dbReference>
<name>A0A7K0C7D4_9ACTN</name>
<keyword evidence="10" id="KW-1185">Reference proteome</keyword>
<evidence type="ECO:0000256" key="5">
    <source>
        <dbReference type="ARBA" id="ARBA00022989"/>
    </source>
</evidence>
<accession>A0A7K0C7D4</accession>
<evidence type="ECO:0000256" key="6">
    <source>
        <dbReference type="ARBA" id="ARBA00023136"/>
    </source>
</evidence>
<organism evidence="9 10">
    <name type="scientific">Actinomadura macrotermitis</name>
    <dbReference type="NCBI Taxonomy" id="2585200"/>
    <lineage>
        <taxon>Bacteria</taxon>
        <taxon>Bacillati</taxon>
        <taxon>Actinomycetota</taxon>
        <taxon>Actinomycetes</taxon>
        <taxon>Streptosporangiales</taxon>
        <taxon>Thermomonosporaceae</taxon>
        <taxon>Actinomadura</taxon>
    </lineage>
</organism>
<dbReference type="AlphaFoldDB" id="A0A7K0C7D4"/>